<dbReference type="Gene3D" id="3.40.50.1820">
    <property type="entry name" value="alpha/beta hydrolase"/>
    <property type="match status" value="1"/>
</dbReference>
<dbReference type="InterPro" id="IPR029058">
    <property type="entry name" value="AB_hydrolase_fold"/>
</dbReference>
<evidence type="ECO:0000256" key="4">
    <source>
        <dbReference type="ARBA" id="ARBA00023157"/>
    </source>
</evidence>
<dbReference type="InterPro" id="IPR002018">
    <property type="entry name" value="CarbesteraseB"/>
</dbReference>
<evidence type="ECO:0000256" key="1">
    <source>
        <dbReference type="ARBA" id="ARBA00005964"/>
    </source>
</evidence>
<keyword evidence="3 6" id="KW-0378">Hydrolase</keyword>
<evidence type="ECO:0000313" key="8">
    <source>
        <dbReference type="EMBL" id="QEA03459.1"/>
    </source>
</evidence>
<sequence length="564" mass="63435">MLVARRIVWAWIVFAGVCAGGAFESRLVQIDQGPIRGYQDAESGVFVFSSIPYATAPTGKDKYKAPLPPPKWQEPYEAVDKGIVCPQFKSPFFEGKSMQEDCLITSVYVPDTDQKNLPVVVYIHGSGFQVGYGDQVTPKHLAKKNLIAVTFNHRLGVHGFLCLGTPTVPGNAGLKDQLAVLRWVKRNIASFGGNPDDITLAGYSAGSASLDLLLLSPAAKGLFQKAIPESGANVAVFTMQQNPIEKAILHARRISNFSKVDDIEALEDFYTTESYDNLCSVFYLNEFFNSDVGFTPCIERSVGEEIIIDEVPLNILKSGNFPKIPLLYGFANMEGIFRMSLFNVYKDRMNSKFSDFLPADLTFENEKQKEEVAEFVKDFYFQGKEIEEDMPSMLNFVDFFTDTMFGYPALRSVELQRLAGNKNIYLYSYSFVDVGGNSLQYKDYTTDKGATHCAQSFAIFDYRNMLTGEFVDENTLSDEFKQMKEVMRQVWYNFIATGNPVPEGSNLPSWPPMGADWSPHMSLGNQIKLEGSLMLERGRFWDQIYQKYYSLPKPPSPPVRHIEL</sequence>
<dbReference type="PANTHER" id="PTHR11559">
    <property type="entry name" value="CARBOXYLESTERASE"/>
    <property type="match status" value="1"/>
</dbReference>
<keyword evidence="5" id="KW-0325">Glycoprotein</keyword>
<dbReference type="Pfam" id="PF00135">
    <property type="entry name" value="COesterase"/>
    <property type="match status" value="1"/>
</dbReference>
<dbReference type="PROSITE" id="PS00122">
    <property type="entry name" value="CARBOXYLESTERASE_B_1"/>
    <property type="match status" value="1"/>
</dbReference>
<keyword evidence="6" id="KW-0732">Signal</keyword>
<dbReference type="AlphaFoldDB" id="A0A5B8R4X2"/>
<evidence type="ECO:0000259" key="7">
    <source>
        <dbReference type="Pfam" id="PF00135"/>
    </source>
</evidence>
<dbReference type="EC" id="3.1.1.-" evidence="6"/>
<proteinExistence type="evidence at transcript level"/>
<feature type="domain" description="Carboxylesterase type B" evidence="7">
    <location>
        <begin position="25"/>
        <end position="541"/>
    </location>
</feature>
<evidence type="ECO:0000256" key="6">
    <source>
        <dbReference type="RuleBase" id="RU361235"/>
    </source>
</evidence>
<dbReference type="InterPro" id="IPR019826">
    <property type="entry name" value="Carboxylesterase_B_AS"/>
</dbReference>
<protein>
    <recommendedName>
        <fullName evidence="6">Carboxylic ester hydrolase</fullName>
        <ecNumber evidence="6">3.1.1.-</ecNumber>
    </recommendedName>
</protein>
<name>A0A5B8R4X2_PLOIN</name>
<dbReference type="SUPFAM" id="SSF53474">
    <property type="entry name" value="alpha/beta-Hydrolases"/>
    <property type="match status" value="1"/>
</dbReference>
<feature type="signal peptide" evidence="6">
    <location>
        <begin position="1"/>
        <end position="19"/>
    </location>
</feature>
<organism evidence="8">
    <name type="scientific">Plodia interpunctella</name>
    <name type="common">Indianmeal moth</name>
    <dbReference type="NCBI Taxonomy" id="58824"/>
    <lineage>
        <taxon>Eukaryota</taxon>
        <taxon>Metazoa</taxon>
        <taxon>Ecdysozoa</taxon>
        <taxon>Arthropoda</taxon>
        <taxon>Hexapoda</taxon>
        <taxon>Insecta</taxon>
        <taxon>Pterygota</taxon>
        <taxon>Neoptera</taxon>
        <taxon>Endopterygota</taxon>
        <taxon>Lepidoptera</taxon>
        <taxon>Glossata</taxon>
        <taxon>Ditrysia</taxon>
        <taxon>Pyraloidea</taxon>
        <taxon>Pyralidae</taxon>
        <taxon>Phycitinae</taxon>
        <taxon>Plodia</taxon>
    </lineage>
</organism>
<keyword evidence="2" id="KW-0719">Serine esterase</keyword>
<evidence type="ECO:0000256" key="2">
    <source>
        <dbReference type="ARBA" id="ARBA00022487"/>
    </source>
</evidence>
<feature type="chain" id="PRO_5023027579" description="Carboxylic ester hydrolase" evidence="6">
    <location>
        <begin position="20"/>
        <end position="564"/>
    </location>
</feature>
<dbReference type="EMBL" id="MK864069">
    <property type="protein sequence ID" value="QEA03459.1"/>
    <property type="molecule type" value="mRNA"/>
</dbReference>
<evidence type="ECO:0000256" key="5">
    <source>
        <dbReference type="ARBA" id="ARBA00023180"/>
    </source>
</evidence>
<reference evidence="8" key="1">
    <citation type="submission" date="2019-04" db="EMBL/GenBank/DDBJ databases">
        <authorList>
            <person name="Zhang T.Jr."/>
        </authorList>
    </citation>
    <scope>NUCLEOTIDE SEQUENCE</scope>
    <source>
        <strain evidence="8">PintCXE9</strain>
    </source>
</reference>
<dbReference type="GO" id="GO:0052689">
    <property type="term" value="F:carboxylic ester hydrolase activity"/>
    <property type="evidence" value="ECO:0007669"/>
    <property type="project" value="UniProtKB-KW"/>
</dbReference>
<comment type="similarity">
    <text evidence="1 6">Belongs to the type-B carboxylesterase/lipase family.</text>
</comment>
<keyword evidence="4" id="KW-1015">Disulfide bond</keyword>
<dbReference type="InterPro" id="IPR050309">
    <property type="entry name" value="Type-B_Carboxylest/Lipase"/>
</dbReference>
<accession>A0A5B8R4X2</accession>
<evidence type="ECO:0000256" key="3">
    <source>
        <dbReference type="ARBA" id="ARBA00022801"/>
    </source>
</evidence>